<protein>
    <submittedName>
        <fullName evidence="7">Zn-dependent hydrolase</fullName>
    </submittedName>
</protein>
<accession>A0A077PRE5</accession>
<dbReference type="PANTHER" id="PTHR42978">
    <property type="entry name" value="QUORUM-QUENCHING LACTONASE YTNP-RELATED-RELATED"/>
    <property type="match status" value="1"/>
</dbReference>
<sequence length="270" mass="31298">MTPVYEVYALRYAEHKNRSRNENFISNDEHDNSNMPLDFYCWLIRNNDNTIMVDTGFNKELGVKRNRTYYASPESLLAKLDVDARSVEKIIVTHMHYDHIGNLKAFPNATLYMQEKEMHYCTSRHMLHRYVRAPYDPENIANAIYRLHESKVRYVGKEAEIMPGIHTYHVGGHTEGLQIVTVNTARGLIVLASDAAHYWHHVDESIPFPIVMNISDMLSAHDKIKQIAHDLTYIIPGHDPQVRTLFPRVKDDENIVQLHLPPEGEINARK</sequence>
<organism evidence="7">
    <name type="scientific">Xenorhabdus bovienii str. kraussei Becker Underwood</name>
    <dbReference type="NCBI Taxonomy" id="1398204"/>
    <lineage>
        <taxon>Bacteria</taxon>
        <taxon>Pseudomonadati</taxon>
        <taxon>Pseudomonadota</taxon>
        <taxon>Gammaproteobacteria</taxon>
        <taxon>Enterobacterales</taxon>
        <taxon>Morganellaceae</taxon>
        <taxon>Xenorhabdus</taxon>
    </lineage>
</organism>
<comment type="similarity">
    <text evidence="2">Belongs to the metallo-beta-lactamase superfamily.</text>
</comment>
<dbReference type="AlphaFoldDB" id="A0A077PRE5"/>
<comment type="cofactor">
    <cofactor evidence="1">
        <name>Zn(2+)</name>
        <dbReference type="ChEBI" id="CHEBI:29105"/>
    </cofactor>
</comment>
<dbReference type="InterPro" id="IPR001279">
    <property type="entry name" value="Metallo-B-lactamas"/>
</dbReference>
<evidence type="ECO:0000256" key="5">
    <source>
        <dbReference type="ARBA" id="ARBA00022833"/>
    </source>
</evidence>
<dbReference type="Proteomes" id="UP000028493">
    <property type="component" value="Unassembled WGS sequence"/>
</dbReference>
<comment type="caution">
    <text evidence="7">The sequence shown here is derived from an EMBL/GenBank/DDBJ whole genome shotgun (WGS) entry which is preliminary data.</text>
</comment>
<dbReference type="InterPro" id="IPR051013">
    <property type="entry name" value="MBL_superfamily_lactonases"/>
</dbReference>
<keyword evidence="3" id="KW-0479">Metal-binding</keyword>
<reference evidence="7" key="1">
    <citation type="submission" date="2013-07" db="EMBL/GenBank/DDBJ databases">
        <title>Sub-species coevolution in mutualistic symbiosis.</title>
        <authorList>
            <person name="Murfin K."/>
            <person name="Klassen J."/>
            <person name="Lee M."/>
            <person name="Forst S."/>
            <person name="Stock P."/>
            <person name="Goodrich-Blair H."/>
        </authorList>
    </citation>
    <scope>NUCLEOTIDE SEQUENCE [LARGE SCALE GENOMIC DNA]</scope>
    <source>
        <strain evidence="7">Kraussei Becker Underwood</strain>
    </source>
</reference>
<dbReference type="CDD" id="cd07729">
    <property type="entry name" value="AHL_lactonase_MBL-fold"/>
    <property type="match status" value="1"/>
</dbReference>
<dbReference type="SMART" id="SM00849">
    <property type="entry name" value="Lactamase_B"/>
    <property type="match status" value="1"/>
</dbReference>
<dbReference type="PANTHER" id="PTHR42978:SF7">
    <property type="entry name" value="METALLO-HYDROLASE RV2300C-RELATED"/>
    <property type="match status" value="1"/>
</dbReference>
<dbReference type="Gene3D" id="3.60.15.10">
    <property type="entry name" value="Ribonuclease Z/Hydroxyacylglutathione hydrolase-like"/>
    <property type="match status" value="1"/>
</dbReference>
<dbReference type="GO" id="GO:0046872">
    <property type="term" value="F:metal ion binding"/>
    <property type="evidence" value="ECO:0007669"/>
    <property type="project" value="UniProtKB-KW"/>
</dbReference>
<keyword evidence="4 7" id="KW-0378">Hydrolase</keyword>
<evidence type="ECO:0000256" key="4">
    <source>
        <dbReference type="ARBA" id="ARBA00022801"/>
    </source>
</evidence>
<evidence type="ECO:0000256" key="2">
    <source>
        <dbReference type="ARBA" id="ARBA00007749"/>
    </source>
</evidence>
<gene>
    <name evidence="7" type="ORF">XBKB1_1890007</name>
</gene>
<dbReference type="GO" id="GO:0016787">
    <property type="term" value="F:hydrolase activity"/>
    <property type="evidence" value="ECO:0007669"/>
    <property type="project" value="UniProtKB-KW"/>
</dbReference>
<keyword evidence="5" id="KW-0862">Zinc</keyword>
<dbReference type="HOGENOM" id="CLU_030571_3_3_6"/>
<name>A0A077PRE5_XENBV</name>
<evidence type="ECO:0000256" key="1">
    <source>
        <dbReference type="ARBA" id="ARBA00001947"/>
    </source>
</evidence>
<evidence type="ECO:0000313" key="7">
    <source>
        <dbReference type="EMBL" id="CDH23588.1"/>
    </source>
</evidence>
<dbReference type="Pfam" id="PF00753">
    <property type="entry name" value="Lactamase_B"/>
    <property type="match status" value="1"/>
</dbReference>
<dbReference type="SUPFAM" id="SSF56281">
    <property type="entry name" value="Metallo-hydrolase/oxidoreductase"/>
    <property type="match status" value="1"/>
</dbReference>
<dbReference type="InterPro" id="IPR036866">
    <property type="entry name" value="RibonucZ/Hydroxyglut_hydro"/>
</dbReference>
<evidence type="ECO:0000256" key="3">
    <source>
        <dbReference type="ARBA" id="ARBA00022723"/>
    </source>
</evidence>
<feature type="domain" description="Metallo-beta-lactamase" evidence="6">
    <location>
        <begin position="38"/>
        <end position="238"/>
    </location>
</feature>
<dbReference type="RefSeq" id="WP_038195850.1">
    <property type="nucleotide sequence ID" value="NZ_CAWLXS010000184.1"/>
</dbReference>
<evidence type="ECO:0000259" key="6">
    <source>
        <dbReference type="SMART" id="SM00849"/>
    </source>
</evidence>
<dbReference type="EMBL" id="CBSZ010000100">
    <property type="protein sequence ID" value="CDH23588.1"/>
    <property type="molecule type" value="Genomic_DNA"/>
</dbReference>
<proteinExistence type="inferred from homology"/>